<keyword evidence="8" id="KW-1185">Reference proteome</keyword>
<dbReference type="InterPro" id="IPR000742">
    <property type="entry name" value="EGF"/>
</dbReference>
<name>A0AAD7UGK1_9STRA</name>
<reference evidence="7" key="1">
    <citation type="submission" date="2023-01" db="EMBL/GenBank/DDBJ databases">
        <title>Metagenome sequencing of chrysophaentin producing Chrysophaeum taylorii.</title>
        <authorList>
            <person name="Davison J."/>
            <person name="Bewley C."/>
        </authorList>
    </citation>
    <scope>NUCLEOTIDE SEQUENCE</scope>
    <source>
        <strain evidence="7">NIES-1699</strain>
    </source>
</reference>
<evidence type="ECO:0000313" key="8">
    <source>
        <dbReference type="Proteomes" id="UP001230188"/>
    </source>
</evidence>
<feature type="domain" description="EGF-like" evidence="6">
    <location>
        <begin position="13"/>
        <end position="57"/>
    </location>
</feature>
<feature type="disulfide bond" evidence="4">
    <location>
        <begin position="411"/>
        <end position="420"/>
    </location>
</feature>
<dbReference type="PROSITE" id="PS50026">
    <property type="entry name" value="EGF_3"/>
    <property type="match status" value="2"/>
</dbReference>
<dbReference type="EMBL" id="JAQMWT010000314">
    <property type="protein sequence ID" value="KAJ8605581.1"/>
    <property type="molecule type" value="Genomic_DNA"/>
</dbReference>
<feature type="domain" description="EGF-like" evidence="6">
    <location>
        <begin position="387"/>
        <end position="421"/>
    </location>
</feature>
<dbReference type="InterPro" id="IPR002049">
    <property type="entry name" value="LE_dom"/>
</dbReference>
<comment type="caution">
    <text evidence="7">The sequence shown here is derived from an EMBL/GenBank/DDBJ whole genome shotgun (WGS) entry which is preliminary data.</text>
</comment>
<evidence type="ECO:0000313" key="7">
    <source>
        <dbReference type="EMBL" id="KAJ8605581.1"/>
    </source>
</evidence>
<evidence type="ECO:0000256" key="1">
    <source>
        <dbReference type="ARBA" id="ARBA00022536"/>
    </source>
</evidence>
<dbReference type="PRINTS" id="PR00011">
    <property type="entry name" value="EGFLAMININ"/>
</dbReference>
<dbReference type="PANTHER" id="PTHR11219:SF69">
    <property type="entry name" value="TENEURIN-A"/>
    <property type="match status" value="1"/>
</dbReference>
<feature type="chain" id="PRO_5041936597" description="EGF-like domain-containing protein" evidence="5">
    <location>
        <begin position="17"/>
        <end position="776"/>
    </location>
</feature>
<dbReference type="Gene3D" id="2.170.300.10">
    <property type="entry name" value="Tie2 ligand-binding domain superfamily"/>
    <property type="match status" value="1"/>
</dbReference>
<comment type="caution">
    <text evidence="4">Lacks conserved residue(s) required for the propagation of feature annotation.</text>
</comment>
<keyword evidence="5" id="KW-0732">Signal</keyword>
<keyword evidence="2" id="KW-0677">Repeat</keyword>
<dbReference type="SMART" id="SM00181">
    <property type="entry name" value="EGF"/>
    <property type="match status" value="5"/>
</dbReference>
<evidence type="ECO:0000256" key="2">
    <source>
        <dbReference type="ARBA" id="ARBA00022737"/>
    </source>
</evidence>
<organism evidence="7 8">
    <name type="scientific">Chrysophaeum taylorii</name>
    <dbReference type="NCBI Taxonomy" id="2483200"/>
    <lineage>
        <taxon>Eukaryota</taxon>
        <taxon>Sar</taxon>
        <taxon>Stramenopiles</taxon>
        <taxon>Ochrophyta</taxon>
        <taxon>Pelagophyceae</taxon>
        <taxon>Pelagomonadales</taxon>
        <taxon>Pelagomonadaceae</taxon>
        <taxon>Chrysophaeum</taxon>
    </lineage>
</organism>
<keyword evidence="3 4" id="KW-1015">Disulfide bond</keyword>
<dbReference type="PROSITE" id="PS00022">
    <property type="entry name" value="EGF_1"/>
    <property type="match status" value="2"/>
</dbReference>
<dbReference type="CDD" id="cd00055">
    <property type="entry name" value="EGF_Lam"/>
    <property type="match status" value="1"/>
</dbReference>
<feature type="signal peptide" evidence="5">
    <location>
        <begin position="1"/>
        <end position="16"/>
    </location>
</feature>
<dbReference type="Gene3D" id="2.10.25.10">
    <property type="entry name" value="Laminin"/>
    <property type="match status" value="1"/>
</dbReference>
<accession>A0AAD7UGK1</accession>
<evidence type="ECO:0000256" key="5">
    <source>
        <dbReference type="SAM" id="SignalP"/>
    </source>
</evidence>
<sequence length="776" mass="82487">MRWALLVISLTVSIEGCPVGYENGEICSGHGHCAENTSSGLDETCVCDDGFAGGDCSQRICPSGRAWVDVATGNNTAHGRYVECSDMGYCDRYTGVCACREGFTGSACDRLRCPTATDSVGRARECNGVGRCLSMREAATQQDFVSLWYADAYEEWDSDMVYGCACDAGWTGYDCSERECPRGDDPLTDGVDEVQLIDCRCSRCNGTLALEFRGQRTAGIPHDATAELVEYYLETLSTITDVEVRYIGTSNDASLCDERGTTTAVTFVREFGDLPSLNATPGEVVVVDGSTSLSIASDGATSSLRSSVSSVRGTKEWIECSGRGSCDRGTGLCDCYLGFSMSDGRGSKGLIGDCGAVDANETAESFLFDGSSANNATGPCPKARPRWSDDTIAKVCSGAGTCAAQSSACNCSRGYDGDACEYKSCPVDRAWWDEASPKGAHLDATCSAAGTCDRTEGECSCGDLFEGDACQLLACPANKTQTCGEHGTCSTMAEFAEKARRISQRTGRLIAVNYSDPWDAYKLRGCLCDASEGVWRSDTSSTSYRGPFAYAYTDWTGYTCAHAMCPTGDNPFMIGRNEIQAINCTAATAGSFNVTFREAHSVELPTGASAAKVERELERLATIRDVTVTFAAAQENNNNNSNATLCASDQYVTVEFESERGDLPPLVVVDATNLAGGTVNITEVTKGTKGDLECAAAGICNREIGQCACLDGFYSGADIVPFRQKLGAVGQRGDCSFRHAGTKETKWENPLFVYSYSFALTSTGQAEVSVGALDTV</sequence>
<feature type="disulfide bond" evidence="4">
    <location>
        <begin position="47"/>
        <end position="56"/>
    </location>
</feature>
<evidence type="ECO:0000256" key="3">
    <source>
        <dbReference type="ARBA" id="ARBA00023157"/>
    </source>
</evidence>
<evidence type="ECO:0000259" key="6">
    <source>
        <dbReference type="PROSITE" id="PS50026"/>
    </source>
</evidence>
<proteinExistence type="predicted"/>
<dbReference type="Proteomes" id="UP001230188">
    <property type="component" value="Unassembled WGS sequence"/>
</dbReference>
<evidence type="ECO:0000256" key="4">
    <source>
        <dbReference type="PROSITE-ProRule" id="PRU00076"/>
    </source>
</evidence>
<dbReference type="PROSITE" id="PS01186">
    <property type="entry name" value="EGF_2"/>
    <property type="match status" value="2"/>
</dbReference>
<dbReference type="InterPro" id="IPR051216">
    <property type="entry name" value="Teneurin"/>
</dbReference>
<dbReference type="AlphaFoldDB" id="A0AAD7UGK1"/>
<protein>
    <recommendedName>
        <fullName evidence="6">EGF-like domain-containing protein</fullName>
    </recommendedName>
</protein>
<dbReference type="PANTHER" id="PTHR11219">
    <property type="entry name" value="TENEURIN AND N-ACETYLGLUCOSAMINE-1-PHOSPHODIESTER ALPHA-N-ACETYLGLUCOSAMINIDASE"/>
    <property type="match status" value="1"/>
</dbReference>
<gene>
    <name evidence="7" type="ORF">CTAYLR_000006</name>
</gene>
<keyword evidence="1 4" id="KW-0245">EGF-like domain</keyword>